<dbReference type="SUPFAM" id="SSF52047">
    <property type="entry name" value="RNI-like"/>
    <property type="match status" value="1"/>
</dbReference>
<proteinExistence type="predicted"/>
<evidence type="ECO:0000313" key="2">
    <source>
        <dbReference type="Proteomes" id="UP001642483"/>
    </source>
</evidence>
<organism evidence="1 2">
    <name type="scientific">Clavelina lepadiformis</name>
    <name type="common">Light-bulb sea squirt</name>
    <name type="synonym">Ascidia lepadiformis</name>
    <dbReference type="NCBI Taxonomy" id="159417"/>
    <lineage>
        <taxon>Eukaryota</taxon>
        <taxon>Metazoa</taxon>
        <taxon>Chordata</taxon>
        <taxon>Tunicata</taxon>
        <taxon>Ascidiacea</taxon>
        <taxon>Aplousobranchia</taxon>
        <taxon>Clavelinidae</taxon>
        <taxon>Clavelina</taxon>
    </lineage>
</organism>
<protein>
    <submittedName>
        <fullName evidence="1">Uncharacterized protein</fullName>
    </submittedName>
</protein>
<evidence type="ECO:0000313" key="1">
    <source>
        <dbReference type="EMBL" id="CAK8687883.1"/>
    </source>
</evidence>
<gene>
    <name evidence="1" type="ORF">CVLEPA_LOCUS19935</name>
</gene>
<dbReference type="InterPro" id="IPR032675">
    <property type="entry name" value="LRR_dom_sf"/>
</dbReference>
<name>A0ABP0G8R7_CLALP</name>
<keyword evidence="2" id="KW-1185">Reference proteome</keyword>
<accession>A0ABP0G8R7</accession>
<sequence>MGASPEYGSYVTGGFDNSLLNITISFRLSLTDQRHTLCIEGSVTCTLLIIKMPMHISIKRLESFVLDTIAETVSQLAGEPGNRRNCSNKNYELLHRFLTPFAENCPYLANKIHFAMVKNYRLCWPAINFLGSSLTVLDFSGLVEEADDFLNECSIKNYIILKCPRIERICLRDCTKISCKTVKLLVKAYRTSLKRLELQDVSLSKNVLVAIGNCTKLTYLDISKDQPYFRLQFRDLKELFRRVGRPTKLAQSLEAFHMNHIYCEHPVDFNARLFHRWCPNLLEFSHHFLFDGLVQLCKLNKGPKPLNLKRGLEHTNTLKVSALEKQHDIPTLLQCLPEMHSFYIIGSGIETKTSIVHIVQNLGIQLTTLDLEWDFPLEFLKFIGPICPNLEVVYIHKTNARTQNALAHVVKEEFETSSSEALRAGVKPWSKLRRLKLSVGEGVEYDEDVTPLLKTICENSAGSLKELYLFHGIHECVFDFLTQMFHKDTLSSLIRLCCVGLDITSDMIWNWLTLRNNLRYIQLFDSDIEDSEKERLLQYIRERNLDIKFKIFYWNDE</sequence>
<comment type="caution">
    <text evidence="1">The sequence shown here is derived from an EMBL/GenBank/DDBJ whole genome shotgun (WGS) entry which is preliminary data.</text>
</comment>
<dbReference type="Proteomes" id="UP001642483">
    <property type="component" value="Unassembled WGS sequence"/>
</dbReference>
<dbReference type="Gene3D" id="3.80.10.10">
    <property type="entry name" value="Ribonuclease Inhibitor"/>
    <property type="match status" value="1"/>
</dbReference>
<dbReference type="EMBL" id="CAWYQH010000106">
    <property type="protein sequence ID" value="CAK8687883.1"/>
    <property type="molecule type" value="Genomic_DNA"/>
</dbReference>
<reference evidence="1 2" key="1">
    <citation type="submission" date="2024-02" db="EMBL/GenBank/DDBJ databases">
        <authorList>
            <person name="Daric V."/>
            <person name="Darras S."/>
        </authorList>
    </citation>
    <scope>NUCLEOTIDE SEQUENCE [LARGE SCALE GENOMIC DNA]</scope>
</reference>